<evidence type="ECO:0000256" key="8">
    <source>
        <dbReference type="ARBA" id="ARBA00022840"/>
    </source>
</evidence>
<organism evidence="13 14">
    <name type="scientific">Porphyromonas uenonis 60-3</name>
    <dbReference type="NCBI Taxonomy" id="596327"/>
    <lineage>
        <taxon>Bacteria</taxon>
        <taxon>Pseudomonadati</taxon>
        <taxon>Bacteroidota</taxon>
        <taxon>Bacteroidia</taxon>
        <taxon>Bacteroidales</taxon>
        <taxon>Porphyromonadaceae</taxon>
        <taxon>Porphyromonas</taxon>
    </lineage>
</organism>
<dbReference type="GO" id="GO:0044210">
    <property type="term" value="P:'de novo' CTP biosynthetic process"/>
    <property type="evidence" value="ECO:0007669"/>
    <property type="project" value="UniProtKB-UniRule"/>
</dbReference>
<reference evidence="13 14" key="1">
    <citation type="submission" date="2009-04" db="EMBL/GenBank/DDBJ databases">
        <authorList>
            <person name="Sebastian Y."/>
            <person name="Madupu R."/>
            <person name="Durkin A.S."/>
            <person name="Torralba M."/>
            <person name="Methe B."/>
            <person name="Sutton G.G."/>
            <person name="Strausberg R.L."/>
            <person name="Nelson K.E."/>
        </authorList>
    </citation>
    <scope>NUCLEOTIDE SEQUENCE [LARGE SCALE GENOMIC DNA]</scope>
    <source>
        <strain evidence="13 14">60-3</strain>
    </source>
</reference>
<dbReference type="UniPathway" id="UPA00159">
    <property type="reaction ID" value="UER00275"/>
</dbReference>
<dbReference type="GO" id="GO:0033862">
    <property type="term" value="F:UMP kinase activity"/>
    <property type="evidence" value="ECO:0007669"/>
    <property type="project" value="UniProtKB-EC"/>
</dbReference>
<dbReference type="Pfam" id="PF00696">
    <property type="entry name" value="AA_kinase"/>
    <property type="match status" value="1"/>
</dbReference>
<evidence type="ECO:0000313" key="13">
    <source>
        <dbReference type="EMBL" id="EEK16363.1"/>
    </source>
</evidence>
<dbReference type="OrthoDB" id="9807458at2"/>
<evidence type="ECO:0000256" key="4">
    <source>
        <dbReference type="ARBA" id="ARBA00022490"/>
    </source>
</evidence>
<feature type="binding site" evidence="11">
    <location>
        <position position="52"/>
    </location>
    <ligand>
        <name>UMP</name>
        <dbReference type="ChEBI" id="CHEBI:57865"/>
    </ligand>
</feature>
<dbReference type="STRING" id="596327.PORUE0001_0384"/>
<keyword evidence="5 11" id="KW-0808">Transferase</keyword>
<dbReference type="Proteomes" id="UP000003303">
    <property type="component" value="Unassembled WGS sequence"/>
</dbReference>
<evidence type="ECO:0000256" key="9">
    <source>
        <dbReference type="ARBA" id="ARBA00022975"/>
    </source>
</evidence>
<feature type="binding site" evidence="11">
    <location>
        <begin position="10"/>
        <end position="13"/>
    </location>
    <ligand>
        <name>ATP</name>
        <dbReference type="ChEBI" id="CHEBI:30616"/>
    </ligand>
</feature>
<dbReference type="PIRSF" id="PIRSF005650">
    <property type="entry name" value="Uridylate_kin"/>
    <property type="match status" value="1"/>
</dbReference>
<evidence type="ECO:0000256" key="1">
    <source>
        <dbReference type="ARBA" id="ARBA00004496"/>
    </source>
</evidence>
<dbReference type="HAMAP" id="MF_01220_B">
    <property type="entry name" value="PyrH_B"/>
    <property type="match status" value="1"/>
</dbReference>
<dbReference type="GO" id="GO:0005524">
    <property type="term" value="F:ATP binding"/>
    <property type="evidence" value="ECO:0007669"/>
    <property type="project" value="UniProtKB-KW"/>
</dbReference>
<comment type="pathway">
    <text evidence="2 11">Pyrimidine metabolism; CTP biosynthesis via de novo pathway; UDP from UMP (UMPK route): step 1/1.</text>
</comment>
<feature type="domain" description="Aspartate/glutamate/uridylate kinase" evidence="12">
    <location>
        <begin position="5"/>
        <end position="220"/>
    </location>
</feature>
<dbReference type="InterPro" id="IPR015963">
    <property type="entry name" value="Uridylate_kinase_bac"/>
</dbReference>
<comment type="activity regulation">
    <text evidence="11">Inhibited by UTP.</text>
</comment>
<dbReference type="EMBL" id="ACLR01000182">
    <property type="protein sequence ID" value="EEK16363.1"/>
    <property type="molecule type" value="Genomic_DNA"/>
</dbReference>
<evidence type="ECO:0000256" key="5">
    <source>
        <dbReference type="ARBA" id="ARBA00022679"/>
    </source>
</evidence>
<dbReference type="InterPro" id="IPR036393">
    <property type="entry name" value="AceGlu_kinase-like_sf"/>
</dbReference>
<keyword evidence="7 11" id="KW-0418">Kinase</keyword>
<feature type="binding site" evidence="11">
    <location>
        <position position="166"/>
    </location>
    <ligand>
        <name>ATP</name>
        <dbReference type="ChEBI" id="CHEBI:30616"/>
    </ligand>
</feature>
<protein>
    <recommendedName>
        <fullName evidence="11">Uridylate kinase</fullName>
        <shortName evidence="11">UK</shortName>
        <ecNumber evidence="11">2.7.4.22</ecNumber>
    </recommendedName>
    <alternativeName>
        <fullName evidence="11">Uridine monophosphate kinase</fullName>
        <shortName evidence="11">UMP kinase</shortName>
        <shortName evidence="11">UMPK</shortName>
    </alternativeName>
</protein>
<feature type="binding site" evidence="11">
    <location>
        <position position="57"/>
    </location>
    <ligand>
        <name>ATP</name>
        <dbReference type="ChEBI" id="CHEBI:30616"/>
    </ligand>
</feature>
<dbReference type="eggNOG" id="COG0528">
    <property type="taxonomic scope" value="Bacteria"/>
</dbReference>
<comment type="subunit">
    <text evidence="11">Homohexamer.</text>
</comment>
<feature type="binding site" evidence="11">
    <location>
        <position position="53"/>
    </location>
    <ligand>
        <name>ATP</name>
        <dbReference type="ChEBI" id="CHEBI:30616"/>
    </ligand>
</feature>
<gene>
    <name evidence="11 13" type="primary">pyrH</name>
    <name evidence="13" type="ORF">PORUE0001_0384</name>
</gene>
<feature type="binding site" evidence="11">
    <location>
        <position position="72"/>
    </location>
    <ligand>
        <name>UMP</name>
        <dbReference type="ChEBI" id="CHEBI:57865"/>
    </ligand>
</feature>
<proteinExistence type="inferred from homology"/>
<keyword evidence="9 11" id="KW-0665">Pyrimidine biosynthesis</keyword>
<dbReference type="NCBIfam" id="TIGR02075">
    <property type="entry name" value="pyrH_bact"/>
    <property type="match status" value="1"/>
</dbReference>
<comment type="catalytic activity">
    <reaction evidence="10 11">
        <text>UMP + ATP = UDP + ADP</text>
        <dbReference type="Rhea" id="RHEA:24400"/>
        <dbReference type="ChEBI" id="CHEBI:30616"/>
        <dbReference type="ChEBI" id="CHEBI:57865"/>
        <dbReference type="ChEBI" id="CHEBI:58223"/>
        <dbReference type="ChEBI" id="CHEBI:456216"/>
        <dbReference type="EC" id="2.7.4.22"/>
    </reaction>
</comment>
<dbReference type="CDD" id="cd04254">
    <property type="entry name" value="AAK_UMPK-PyrH-Ec"/>
    <property type="match status" value="1"/>
</dbReference>
<comment type="caution">
    <text evidence="11">Lacks conserved residue(s) required for the propagation of feature annotation.</text>
</comment>
<keyword evidence="4 11" id="KW-0963">Cytoplasm</keyword>
<dbReference type="InterPro" id="IPR011817">
    <property type="entry name" value="Uridylate_kinase"/>
</dbReference>
<comment type="caution">
    <text evidence="13">The sequence shown here is derived from an EMBL/GenBank/DDBJ whole genome shotgun (WGS) entry which is preliminary data.</text>
</comment>
<evidence type="ECO:0000256" key="6">
    <source>
        <dbReference type="ARBA" id="ARBA00022741"/>
    </source>
</evidence>
<dbReference type="SUPFAM" id="SSF53633">
    <property type="entry name" value="Carbamate kinase-like"/>
    <property type="match status" value="1"/>
</dbReference>
<dbReference type="AlphaFoldDB" id="C2MD63"/>
<dbReference type="PANTHER" id="PTHR42833">
    <property type="entry name" value="URIDYLATE KINASE"/>
    <property type="match status" value="1"/>
</dbReference>
<keyword evidence="14" id="KW-1185">Reference proteome</keyword>
<feature type="binding site" evidence="11">
    <location>
        <begin position="139"/>
        <end position="146"/>
    </location>
    <ligand>
        <name>UMP</name>
        <dbReference type="ChEBI" id="CHEBI:57865"/>
    </ligand>
</feature>
<comment type="function">
    <text evidence="11">Catalyzes the reversible phosphorylation of UMP to UDP.</text>
</comment>
<keyword evidence="8 11" id="KW-0067">ATP-binding</keyword>
<dbReference type="FunFam" id="3.40.1160.10:FF:000001">
    <property type="entry name" value="Uridylate kinase"/>
    <property type="match status" value="1"/>
</dbReference>
<dbReference type="EC" id="2.7.4.22" evidence="11"/>
<keyword evidence="6 11" id="KW-0547">Nucleotide-binding</keyword>
<evidence type="ECO:0000256" key="7">
    <source>
        <dbReference type="ARBA" id="ARBA00022777"/>
    </source>
</evidence>
<accession>C2MD63</accession>
<dbReference type="InterPro" id="IPR001048">
    <property type="entry name" value="Asp/Glu/Uridylate_kinase"/>
</dbReference>
<comment type="similarity">
    <text evidence="3 11">Belongs to the UMP kinase family.</text>
</comment>
<name>C2MD63_9PORP</name>
<feature type="binding site" evidence="11">
    <location>
        <position position="172"/>
    </location>
    <ligand>
        <name>ATP</name>
        <dbReference type="ChEBI" id="CHEBI:30616"/>
    </ligand>
</feature>
<evidence type="ECO:0000256" key="10">
    <source>
        <dbReference type="ARBA" id="ARBA00047767"/>
    </source>
</evidence>
<sequence length="241" mass="25838">MAQYKRVLLKLSGESLAAGSKQGIDTTRLHDYASQIIEISDMGVEVAIVVGGGNIFRGMAGSAEGLDRVSGDRMGMLATVINALAISAAINAQCPAIQGTPRAVVMTSTPMESYARYYDALTARQLLAQGHIVFIAGGTGNPFFTTDSASALRGIELQADIMLKGTRVDGIYTADPERDPTAIKLSRLTYQEVYDRGLRIMDLTAMTLCQENHLPIIVFDMDTTGNLARVMRGEEIGSIVS</sequence>
<dbReference type="Gene3D" id="3.40.1160.10">
    <property type="entry name" value="Acetylglutamate kinase-like"/>
    <property type="match status" value="1"/>
</dbReference>
<comment type="subcellular location">
    <subcellularLocation>
        <location evidence="1 11">Cytoplasm</location>
    </subcellularLocation>
</comment>
<evidence type="ECO:0000313" key="14">
    <source>
        <dbReference type="Proteomes" id="UP000003303"/>
    </source>
</evidence>
<evidence type="ECO:0000256" key="3">
    <source>
        <dbReference type="ARBA" id="ARBA00007614"/>
    </source>
</evidence>
<evidence type="ECO:0000256" key="2">
    <source>
        <dbReference type="ARBA" id="ARBA00004791"/>
    </source>
</evidence>
<dbReference type="GO" id="GO:0006225">
    <property type="term" value="P:UDP biosynthetic process"/>
    <property type="evidence" value="ECO:0007669"/>
    <property type="project" value="TreeGrafter"/>
</dbReference>
<evidence type="ECO:0000259" key="12">
    <source>
        <dbReference type="Pfam" id="PF00696"/>
    </source>
</evidence>
<evidence type="ECO:0000256" key="11">
    <source>
        <dbReference type="HAMAP-Rule" id="MF_01220"/>
    </source>
</evidence>
<dbReference type="RefSeq" id="WP_007365804.1">
    <property type="nucleotide sequence ID" value="NZ_ACLR01000182.1"/>
</dbReference>
<feature type="binding site" evidence="11">
    <location>
        <position position="175"/>
    </location>
    <ligand>
        <name>ATP</name>
        <dbReference type="ChEBI" id="CHEBI:30616"/>
    </ligand>
</feature>
<dbReference type="PANTHER" id="PTHR42833:SF4">
    <property type="entry name" value="URIDYLATE KINASE PUMPKIN, CHLOROPLASTIC"/>
    <property type="match status" value="1"/>
</dbReference>
<dbReference type="GO" id="GO:0005737">
    <property type="term" value="C:cytoplasm"/>
    <property type="evidence" value="ECO:0007669"/>
    <property type="project" value="UniProtKB-SubCell"/>
</dbReference>